<dbReference type="InterPro" id="IPR001680">
    <property type="entry name" value="WD40_rpt"/>
</dbReference>
<dbReference type="PANTHER" id="PTHR19847">
    <property type="entry name" value="DDB1- AND CUL4-ASSOCIATED FACTOR 11"/>
    <property type="match status" value="1"/>
</dbReference>
<reference evidence="3" key="1">
    <citation type="submission" date="2017-02" db="UniProtKB">
        <authorList>
            <consortium name="WormBaseParasite"/>
        </authorList>
    </citation>
    <scope>IDENTIFICATION</scope>
</reference>
<dbReference type="InterPro" id="IPR051859">
    <property type="entry name" value="DCAF"/>
</dbReference>
<dbReference type="STRING" id="131310.A0A0N4Z6G1"/>
<keyword evidence="2" id="KW-1185">Reference proteome</keyword>
<accession>A0A0N4Z6G1</accession>
<dbReference type="GO" id="GO:0043161">
    <property type="term" value="P:proteasome-mediated ubiquitin-dependent protein catabolic process"/>
    <property type="evidence" value="ECO:0007669"/>
    <property type="project" value="TreeGrafter"/>
</dbReference>
<keyword evidence="1" id="KW-0853">WD repeat</keyword>
<organism evidence="2 3">
    <name type="scientific">Parastrongyloides trichosuri</name>
    <name type="common">Possum-specific nematode worm</name>
    <dbReference type="NCBI Taxonomy" id="131310"/>
    <lineage>
        <taxon>Eukaryota</taxon>
        <taxon>Metazoa</taxon>
        <taxon>Ecdysozoa</taxon>
        <taxon>Nematoda</taxon>
        <taxon>Chromadorea</taxon>
        <taxon>Rhabditida</taxon>
        <taxon>Tylenchina</taxon>
        <taxon>Panagrolaimomorpha</taxon>
        <taxon>Strongyloidoidea</taxon>
        <taxon>Strongyloididae</taxon>
        <taxon>Parastrongyloides</taxon>
    </lineage>
</organism>
<dbReference type="SMART" id="SM00320">
    <property type="entry name" value="WD40"/>
    <property type="match status" value="6"/>
</dbReference>
<sequence length="590" mass="69177">MASTNCNERNLKRFNTLINNEIKKYKCHFTDDEIEEIKKNEELLKEMESIHTVYHNYEVMTPSHNSNKWDMKKVDINKSYNVLSRILFMKNHRSVQYSEYMKDSYNYLFEDIKEKHYYLLDDKNVPHSETYLNKNINLRRIQRLIETNCFNGKKFSDNFYKFSQVIINNMKLPNEKHFINGFRRSITSLSFTDEGRKFIAGTRDGLIEIFNYNHETNEYMCEIKLFHDLPPNSNIIYSNKRNTTYHSDIPGLITEIDCKKNRRIDEISKRNLVVYIYGRHNVNIIKSICFKDSNEDSLICASMDGNVYGINIENSDKLFSVNGHYAARDVTMMSSDNPNLFASNGRKKINIYDTRLLGNNLNRPTPPICFFYEDYESLKYISSRGDGYYIAATCGSDMVKIYDIRYPNESIFSSRVSEIHHKQHEVANIRGSNSCREEKLAKAKFSPPSTGSRYIYTGDYNGLFSIFDLYSGECVKSIHIRENAVIKGCDWSEYGNDIIISVGNGEIINLRHKRNIPIHEISDLTRNRMSRMESHGASFGDSDEEMENYVNETSIFNELPQIRINSREYRREFPPLGYTIHMIRQLYESS</sequence>
<dbReference type="Pfam" id="PF00400">
    <property type="entry name" value="WD40"/>
    <property type="match status" value="1"/>
</dbReference>
<evidence type="ECO:0000313" key="3">
    <source>
        <dbReference type="WBParaSite" id="PTRK_0000276700.1"/>
    </source>
</evidence>
<dbReference type="PANTHER" id="PTHR19847:SF7">
    <property type="entry name" value="DDB1- AND CUL4-ASSOCIATED FACTOR 11"/>
    <property type="match status" value="1"/>
</dbReference>
<dbReference type="SUPFAM" id="SSF50978">
    <property type="entry name" value="WD40 repeat-like"/>
    <property type="match status" value="1"/>
</dbReference>
<dbReference type="InterPro" id="IPR015943">
    <property type="entry name" value="WD40/YVTN_repeat-like_dom_sf"/>
</dbReference>
<evidence type="ECO:0000313" key="2">
    <source>
        <dbReference type="Proteomes" id="UP000038045"/>
    </source>
</evidence>
<feature type="repeat" description="WD" evidence="1">
    <location>
        <begin position="179"/>
        <end position="220"/>
    </location>
</feature>
<dbReference type="GO" id="GO:0080008">
    <property type="term" value="C:Cul4-RING E3 ubiquitin ligase complex"/>
    <property type="evidence" value="ECO:0007669"/>
    <property type="project" value="TreeGrafter"/>
</dbReference>
<evidence type="ECO:0000256" key="1">
    <source>
        <dbReference type="PROSITE-ProRule" id="PRU00221"/>
    </source>
</evidence>
<dbReference type="Gene3D" id="2.130.10.10">
    <property type="entry name" value="YVTN repeat-like/Quinoprotein amine dehydrogenase"/>
    <property type="match status" value="2"/>
</dbReference>
<name>A0A0N4Z6G1_PARTI</name>
<dbReference type="WBParaSite" id="PTRK_0000276700.1">
    <property type="protein sequence ID" value="PTRK_0000276700.1"/>
    <property type="gene ID" value="PTRK_0000276700"/>
</dbReference>
<dbReference type="Proteomes" id="UP000038045">
    <property type="component" value="Unplaced"/>
</dbReference>
<dbReference type="PROSITE" id="PS50082">
    <property type="entry name" value="WD_REPEATS_2"/>
    <property type="match status" value="1"/>
</dbReference>
<protein>
    <submittedName>
        <fullName evidence="3">WD_REPEATS_REGION domain-containing protein</fullName>
    </submittedName>
</protein>
<proteinExistence type="predicted"/>
<dbReference type="AlphaFoldDB" id="A0A0N4Z6G1"/>
<dbReference type="InterPro" id="IPR036322">
    <property type="entry name" value="WD40_repeat_dom_sf"/>
</dbReference>